<keyword evidence="4" id="KW-0472">Membrane</keyword>
<organism evidence="6 7">
    <name type="scientific">Ideonella lacteola</name>
    <dbReference type="NCBI Taxonomy" id="2984193"/>
    <lineage>
        <taxon>Bacteria</taxon>
        <taxon>Pseudomonadati</taxon>
        <taxon>Pseudomonadota</taxon>
        <taxon>Betaproteobacteria</taxon>
        <taxon>Burkholderiales</taxon>
        <taxon>Sphaerotilaceae</taxon>
        <taxon>Ideonella</taxon>
    </lineage>
</organism>
<evidence type="ECO:0000313" key="6">
    <source>
        <dbReference type="EMBL" id="MEK8029382.1"/>
    </source>
</evidence>
<dbReference type="RefSeq" id="WP_341423720.1">
    <property type="nucleotide sequence ID" value="NZ_JBBUTG010000001.1"/>
</dbReference>
<dbReference type="NCBIfam" id="TIGR01352">
    <property type="entry name" value="tonB_Cterm"/>
    <property type="match status" value="1"/>
</dbReference>
<evidence type="ECO:0000256" key="3">
    <source>
        <dbReference type="ARBA" id="ARBA00022989"/>
    </source>
</evidence>
<reference evidence="6 7" key="1">
    <citation type="submission" date="2024-04" db="EMBL/GenBank/DDBJ databases">
        <title>Novel species of the genus Ideonella isolated from streams.</title>
        <authorList>
            <person name="Lu H."/>
        </authorList>
    </citation>
    <scope>NUCLEOTIDE SEQUENCE [LARGE SCALE GENOMIC DNA]</scope>
    <source>
        <strain evidence="6 7">DXS29W</strain>
    </source>
</reference>
<evidence type="ECO:0000256" key="2">
    <source>
        <dbReference type="ARBA" id="ARBA00022692"/>
    </source>
</evidence>
<dbReference type="Gene3D" id="3.30.1150.10">
    <property type="match status" value="1"/>
</dbReference>
<proteinExistence type="predicted"/>
<evidence type="ECO:0000313" key="7">
    <source>
        <dbReference type="Proteomes" id="UP001371218"/>
    </source>
</evidence>
<dbReference type="SUPFAM" id="SSF74653">
    <property type="entry name" value="TolA/TonB C-terminal domain"/>
    <property type="match status" value="1"/>
</dbReference>
<keyword evidence="2" id="KW-0812">Transmembrane</keyword>
<dbReference type="InterPro" id="IPR006260">
    <property type="entry name" value="TonB/TolA_C"/>
</dbReference>
<feature type="region of interest" description="Disordered" evidence="5">
    <location>
        <begin position="73"/>
        <end position="215"/>
    </location>
</feature>
<feature type="compositionally biased region" description="Basic and acidic residues" evidence="5">
    <location>
        <begin position="103"/>
        <end position="195"/>
    </location>
</feature>
<dbReference type="EMBL" id="JBBUTG010000001">
    <property type="protein sequence ID" value="MEK8029382.1"/>
    <property type="molecule type" value="Genomic_DNA"/>
</dbReference>
<keyword evidence="7" id="KW-1185">Reference proteome</keyword>
<name>A0ABU9BHG6_9BURK</name>
<evidence type="ECO:0000256" key="4">
    <source>
        <dbReference type="ARBA" id="ARBA00023136"/>
    </source>
</evidence>
<evidence type="ECO:0000256" key="5">
    <source>
        <dbReference type="SAM" id="MobiDB-lite"/>
    </source>
</evidence>
<feature type="region of interest" description="Disordered" evidence="5">
    <location>
        <begin position="1"/>
        <end position="27"/>
    </location>
</feature>
<comment type="subcellular location">
    <subcellularLocation>
        <location evidence="1">Membrane</location>
        <topology evidence="1">Single-pass membrane protein</topology>
    </subcellularLocation>
</comment>
<dbReference type="Proteomes" id="UP001371218">
    <property type="component" value="Unassembled WGS sequence"/>
</dbReference>
<keyword evidence="3" id="KW-1133">Transmembrane helix</keyword>
<dbReference type="Pfam" id="PF13103">
    <property type="entry name" value="TonB_2"/>
    <property type="match status" value="1"/>
</dbReference>
<comment type="caution">
    <text evidence="6">The sequence shown here is derived from an EMBL/GenBank/DDBJ whole genome shotgun (WGS) entry which is preliminary data.</text>
</comment>
<protein>
    <submittedName>
        <fullName evidence="6">Cell envelope integrity protein TolA</fullName>
    </submittedName>
</protein>
<sequence>MSAASFDPMHPLKSLTVPRDALRPPSADSRRLGMALSVLAHGGLIAALAIGVNWHTEDPAGVQAELWAAVPEIAAPRAEPQPEPEVAPPPPPKAVTPPQPTPAERDADIAIEKARQEKLEKERKEALDQKAREKRQRDEKERKEQLQKEAEKERLERERAEAKEREKDKLEEQRKEKAAAAAREKARQDQLRRMSEQLGGNGAPTSTGNAARDAGPSASYAGRIVARIRPNIVFPFELNGNPTTDVRLVVMPDGTITKWEVVKSSGVKEWDDAVMRAVEKTAVLPRDENGRVPSPMVLSVSRYARN</sequence>
<accession>A0ABU9BHG6</accession>
<feature type="compositionally biased region" description="Pro residues" evidence="5">
    <location>
        <begin position="79"/>
        <end position="101"/>
    </location>
</feature>
<gene>
    <name evidence="6" type="ORF">AACH06_01000</name>
</gene>
<evidence type="ECO:0000256" key="1">
    <source>
        <dbReference type="ARBA" id="ARBA00004167"/>
    </source>
</evidence>